<dbReference type="EMBL" id="LAZR01003027">
    <property type="protein sequence ID" value="KKN22824.1"/>
    <property type="molecule type" value="Genomic_DNA"/>
</dbReference>
<organism evidence="1">
    <name type="scientific">marine sediment metagenome</name>
    <dbReference type="NCBI Taxonomy" id="412755"/>
    <lineage>
        <taxon>unclassified sequences</taxon>
        <taxon>metagenomes</taxon>
        <taxon>ecological metagenomes</taxon>
    </lineage>
</organism>
<reference evidence="1" key="1">
    <citation type="journal article" date="2015" name="Nature">
        <title>Complex archaea that bridge the gap between prokaryotes and eukaryotes.</title>
        <authorList>
            <person name="Spang A."/>
            <person name="Saw J.H."/>
            <person name="Jorgensen S.L."/>
            <person name="Zaremba-Niedzwiedzka K."/>
            <person name="Martijn J."/>
            <person name="Lind A.E."/>
            <person name="van Eijk R."/>
            <person name="Schleper C."/>
            <person name="Guy L."/>
            <person name="Ettema T.J."/>
        </authorList>
    </citation>
    <scope>NUCLEOTIDE SEQUENCE</scope>
</reference>
<name>A0A0F9NYA7_9ZZZZ</name>
<sequence length="63" mass="7308">MPYYCKAKNFYDFTYFLFQLIHGEILEHSGYTMVKVKNPEEIIKMVTSTDYSNLSNSINTASA</sequence>
<comment type="caution">
    <text evidence="1">The sequence shown here is derived from an EMBL/GenBank/DDBJ whole genome shotgun (WGS) entry which is preliminary data.</text>
</comment>
<proteinExistence type="predicted"/>
<evidence type="ECO:0000313" key="1">
    <source>
        <dbReference type="EMBL" id="KKN22824.1"/>
    </source>
</evidence>
<dbReference type="AlphaFoldDB" id="A0A0F9NYA7"/>
<gene>
    <name evidence="1" type="ORF">LCGC14_0911190</name>
</gene>
<accession>A0A0F9NYA7</accession>
<protein>
    <submittedName>
        <fullName evidence="1">Uncharacterized protein</fullName>
    </submittedName>
</protein>